<keyword evidence="2 5" id="KW-0812">Transmembrane</keyword>
<dbReference type="InParanoid" id="F5YEJ4"/>
<keyword evidence="3 5" id="KW-1133">Transmembrane helix</keyword>
<dbReference type="Gene3D" id="1.10.3720.10">
    <property type="entry name" value="MetI-like"/>
    <property type="match status" value="1"/>
</dbReference>
<dbReference type="Pfam" id="PF00528">
    <property type="entry name" value="BPD_transp_1"/>
    <property type="match status" value="1"/>
</dbReference>
<keyword evidence="5" id="KW-0813">Transport</keyword>
<keyword evidence="4 5" id="KW-0472">Membrane</keyword>
<feature type="transmembrane region" description="Helical" evidence="5">
    <location>
        <begin position="88"/>
        <end position="112"/>
    </location>
</feature>
<comment type="subcellular location">
    <subcellularLocation>
        <location evidence="1 5">Cell membrane</location>
        <topology evidence="1 5">Multi-pass membrane protein</topology>
    </subcellularLocation>
</comment>
<name>F5YEJ4_LEAAZ</name>
<evidence type="ECO:0000256" key="2">
    <source>
        <dbReference type="ARBA" id="ARBA00022692"/>
    </source>
</evidence>
<reference evidence="8" key="1">
    <citation type="submission" date="2009-12" db="EMBL/GenBank/DDBJ databases">
        <title>Complete sequence of Treponema azotonutricium strain ZAS-9.</title>
        <authorList>
            <person name="Tetu S.G."/>
            <person name="Matson E."/>
            <person name="Ren Q."/>
            <person name="Seshadri R."/>
            <person name="Elbourne L."/>
            <person name="Hassan K.A."/>
            <person name="Durkin A."/>
            <person name="Radune D."/>
            <person name="Mohamoud Y."/>
            <person name="Shay R."/>
            <person name="Jin S."/>
            <person name="Zhang X."/>
            <person name="Lucey K."/>
            <person name="Ballor N.R."/>
            <person name="Ottesen E."/>
            <person name="Rosenthal R."/>
            <person name="Allen A."/>
            <person name="Leadbetter J.R."/>
            <person name="Paulsen I.T."/>
        </authorList>
    </citation>
    <scope>NUCLEOTIDE SEQUENCE [LARGE SCALE GENOMIC DNA]</scope>
    <source>
        <strain evidence="8">ATCC BAA-888 / DSM 13862 / ZAS-9</strain>
    </source>
</reference>
<evidence type="ECO:0000256" key="1">
    <source>
        <dbReference type="ARBA" id="ARBA00004651"/>
    </source>
</evidence>
<feature type="transmembrane region" description="Helical" evidence="5">
    <location>
        <begin position="124"/>
        <end position="144"/>
    </location>
</feature>
<dbReference type="STRING" id="545695.TREAZ_2575"/>
<dbReference type="AlphaFoldDB" id="F5YEJ4"/>
<dbReference type="OrthoDB" id="368362at2"/>
<proteinExistence type="inferred from homology"/>
<protein>
    <submittedName>
        <fullName evidence="7">Protein LplB</fullName>
    </submittedName>
</protein>
<dbReference type="GO" id="GO:0055085">
    <property type="term" value="P:transmembrane transport"/>
    <property type="evidence" value="ECO:0007669"/>
    <property type="project" value="InterPro"/>
</dbReference>
<dbReference type="GO" id="GO:0005886">
    <property type="term" value="C:plasma membrane"/>
    <property type="evidence" value="ECO:0007669"/>
    <property type="project" value="UniProtKB-SubCell"/>
</dbReference>
<feature type="transmembrane region" description="Helical" evidence="5">
    <location>
        <begin position="21"/>
        <end position="48"/>
    </location>
</feature>
<comment type="similarity">
    <text evidence="5">Belongs to the binding-protein-dependent transport system permease family.</text>
</comment>
<evidence type="ECO:0000256" key="4">
    <source>
        <dbReference type="ARBA" id="ARBA00023136"/>
    </source>
</evidence>
<feature type="transmembrane region" description="Helical" evidence="5">
    <location>
        <begin position="282"/>
        <end position="299"/>
    </location>
</feature>
<keyword evidence="8" id="KW-1185">Reference proteome</keyword>
<evidence type="ECO:0000313" key="7">
    <source>
        <dbReference type="EMBL" id="AEF82743.1"/>
    </source>
</evidence>
<evidence type="ECO:0000256" key="3">
    <source>
        <dbReference type="ARBA" id="ARBA00022989"/>
    </source>
</evidence>
<accession>F5YEJ4</accession>
<dbReference type="InterPro" id="IPR000515">
    <property type="entry name" value="MetI-like"/>
</dbReference>
<dbReference type="HOGENOM" id="CLU_016047_0_1_12"/>
<dbReference type="eggNOG" id="COG4209">
    <property type="taxonomic scope" value="Bacteria"/>
</dbReference>
<dbReference type="CDD" id="cd06261">
    <property type="entry name" value="TM_PBP2"/>
    <property type="match status" value="1"/>
</dbReference>
<dbReference type="PANTHER" id="PTHR43496:SF1">
    <property type="entry name" value="POLYGALACTURONAN_RHAMNOGALACTURONAN TRANSPORT SYSTEM PERMEASE PROTEIN YTEP"/>
    <property type="match status" value="1"/>
</dbReference>
<dbReference type="PROSITE" id="PS50928">
    <property type="entry name" value="ABC_TM1"/>
    <property type="match status" value="1"/>
</dbReference>
<dbReference type="Proteomes" id="UP000009222">
    <property type="component" value="Chromosome"/>
</dbReference>
<evidence type="ECO:0000259" key="6">
    <source>
        <dbReference type="PROSITE" id="PS50928"/>
    </source>
</evidence>
<feature type="transmembrane region" description="Helical" evidence="5">
    <location>
        <begin position="220"/>
        <end position="244"/>
    </location>
</feature>
<evidence type="ECO:0000313" key="8">
    <source>
        <dbReference type="Proteomes" id="UP000009222"/>
    </source>
</evidence>
<evidence type="ECO:0000256" key="5">
    <source>
        <dbReference type="RuleBase" id="RU363032"/>
    </source>
</evidence>
<dbReference type="InterPro" id="IPR035906">
    <property type="entry name" value="MetI-like_sf"/>
</dbReference>
<dbReference type="PANTHER" id="PTHR43496">
    <property type="entry name" value="PROTEIN LPLB"/>
    <property type="match status" value="1"/>
</dbReference>
<dbReference type="KEGG" id="taz:TREAZ_2575"/>
<reference evidence="7 8" key="2">
    <citation type="journal article" date="2011" name="ISME J.">
        <title>RNA-seq reveals cooperative metabolic interactions between two termite-gut spirochete species in co-culture.</title>
        <authorList>
            <person name="Rosenthal A.Z."/>
            <person name="Matson E.G."/>
            <person name="Eldar A."/>
            <person name="Leadbetter J.R."/>
        </authorList>
    </citation>
    <scope>NUCLEOTIDE SEQUENCE [LARGE SCALE GENOMIC DNA]</scope>
    <source>
        <strain evidence="8">ATCC BAA-888 / DSM 13862 / ZAS-9</strain>
    </source>
</reference>
<dbReference type="EMBL" id="CP001841">
    <property type="protein sequence ID" value="AEF82743.1"/>
    <property type="molecule type" value="Genomic_DNA"/>
</dbReference>
<feature type="transmembrane region" description="Helical" evidence="5">
    <location>
        <begin position="187"/>
        <end position="208"/>
    </location>
</feature>
<organism evidence="7 8">
    <name type="scientific">Leadbettera azotonutricia (strain ATCC BAA-888 / DSM 13862 / ZAS-9)</name>
    <name type="common">Treponema azotonutricium</name>
    <dbReference type="NCBI Taxonomy" id="545695"/>
    <lineage>
        <taxon>Bacteria</taxon>
        <taxon>Pseudomonadati</taxon>
        <taxon>Spirochaetota</taxon>
        <taxon>Spirochaetia</taxon>
        <taxon>Spirochaetales</taxon>
        <taxon>Breznakiellaceae</taxon>
        <taxon>Leadbettera</taxon>
    </lineage>
</organism>
<gene>
    <name evidence="7" type="ordered locus">TREAZ_2575</name>
</gene>
<sequence length="314" mass="35244">MNNSMKNTEKPWWKRLWVQRGLQAFVFVGIAYLFVFNVIPMVGLIIAFKNYHIQNGLLGMFTGEWVGFKYFIEFFHEYNFSQILRNTVVISLLKLIFGFPVPIILAIALNEVHNRKIKRVIQTASYLPYFISWVIVSGFCVIFLNTRNGAINSVLVGLGILEKPGNFLGGPDFFWTLAVITDVWKSMGWWAILFLAAISGIDPTLYEAAIVDGAGRMSRIWNITIPAILPIITVMMILNIGGLFNGNFDQSFLLGNTGNRDTSDIIGTYVFRVGLSEGRFDYATAVGMIQSLMSVLLVFGSNKLSKKLTGSSLY</sequence>
<dbReference type="SUPFAM" id="SSF161098">
    <property type="entry name" value="MetI-like"/>
    <property type="match status" value="1"/>
</dbReference>
<feature type="domain" description="ABC transmembrane type-1" evidence="6">
    <location>
        <begin position="84"/>
        <end position="301"/>
    </location>
</feature>